<keyword evidence="2" id="KW-0560">Oxidoreductase</keyword>
<dbReference type="GO" id="GO:0030497">
    <property type="term" value="P:fatty acid elongation"/>
    <property type="evidence" value="ECO:0007669"/>
    <property type="project" value="TreeGrafter"/>
</dbReference>
<name>A0A381RNZ0_9ZZZZ</name>
<dbReference type="PANTHER" id="PTHR43086">
    <property type="entry name" value="VERY-LONG-CHAIN 3-OXOOACYL-COA REDUCTASE"/>
    <property type="match status" value="1"/>
</dbReference>
<dbReference type="InterPro" id="IPR036291">
    <property type="entry name" value="NAD(P)-bd_dom_sf"/>
</dbReference>
<protein>
    <recommendedName>
        <fullName evidence="4">SDR family NAD(P)-dependent oxidoreductase</fullName>
    </recommendedName>
</protein>
<dbReference type="Gene3D" id="3.40.50.720">
    <property type="entry name" value="NAD(P)-binding Rossmann-like Domain"/>
    <property type="match status" value="1"/>
</dbReference>
<evidence type="ECO:0000256" key="1">
    <source>
        <dbReference type="ARBA" id="ARBA00022857"/>
    </source>
</evidence>
<dbReference type="GO" id="GO:0016491">
    <property type="term" value="F:oxidoreductase activity"/>
    <property type="evidence" value="ECO:0007669"/>
    <property type="project" value="UniProtKB-KW"/>
</dbReference>
<dbReference type="PANTHER" id="PTHR43086:SF2">
    <property type="entry name" value="HYDROXYSTEROID DEHYDROGENASE-LIKE PROTEIN 1"/>
    <property type="match status" value="1"/>
</dbReference>
<evidence type="ECO:0000313" key="3">
    <source>
        <dbReference type="EMBL" id="SUZ91617.1"/>
    </source>
</evidence>
<proteinExistence type="predicted"/>
<dbReference type="AlphaFoldDB" id="A0A381RNZ0"/>
<dbReference type="InterPro" id="IPR002347">
    <property type="entry name" value="SDR_fam"/>
</dbReference>
<organism evidence="3">
    <name type="scientific">marine metagenome</name>
    <dbReference type="NCBI Taxonomy" id="408172"/>
    <lineage>
        <taxon>unclassified sequences</taxon>
        <taxon>metagenomes</taxon>
        <taxon>ecological metagenomes</taxon>
    </lineage>
</organism>
<dbReference type="EMBL" id="UINC01001989">
    <property type="protein sequence ID" value="SUZ91617.1"/>
    <property type="molecule type" value="Genomic_DNA"/>
</dbReference>
<gene>
    <name evidence="3" type="ORF">METZ01_LOCUS44471</name>
</gene>
<dbReference type="SUPFAM" id="SSF51735">
    <property type="entry name" value="NAD(P)-binding Rossmann-fold domains"/>
    <property type="match status" value="1"/>
</dbReference>
<accession>A0A381RNZ0</accession>
<sequence length="104" mass="11296">MNLSLEGKKAIVCGSTDGIGKASAIMMAERGAEITLVARNENKLNTTMLELSQEQGQKHSFISVDFNNPDELKQKMHAYFDQAVCQVHILVNNSGVPHGGYFGA</sequence>
<keyword evidence="1" id="KW-0521">NADP</keyword>
<dbReference type="Pfam" id="PF00106">
    <property type="entry name" value="adh_short"/>
    <property type="match status" value="1"/>
</dbReference>
<evidence type="ECO:0000256" key="2">
    <source>
        <dbReference type="ARBA" id="ARBA00023002"/>
    </source>
</evidence>
<reference evidence="3" key="1">
    <citation type="submission" date="2018-05" db="EMBL/GenBank/DDBJ databases">
        <authorList>
            <person name="Lanie J.A."/>
            <person name="Ng W.-L."/>
            <person name="Kazmierczak K.M."/>
            <person name="Andrzejewski T.M."/>
            <person name="Davidsen T.M."/>
            <person name="Wayne K.J."/>
            <person name="Tettelin H."/>
            <person name="Glass J.I."/>
            <person name="Rusch D."/>
            <person name="Podicherti R."/>
            <person name="Tsui H.-C.T."/>
            <person name="Winkler M.E."/>
        </authorList>
    </citation>
    <scope>NUCLEOTIDE SEQUENCE</scope>
</reference>
<dbReference type="GO" id="GO:0005783">
    <property type="term" value="C:endoplasmic reticulum"/>
    <property type="evidence" value="ECO:0007669"/>
    <property type="project" value="TreeGrafter"/>
</dbReference>
<evidence type="ECO:0008006" key="4">
    <source>
        <dbReference type="Google" id="ProtNLM"/>
    </source>
</evidence>